<protein>
    <recommendedName>
        <fullName evidence="1">Glucosidase 2 subunit beta</fullName>
    </recommendedName>
</protein>
<reference evidence="7 8" key="1">
    <citation type="submission" date="2018-08" db="EMBL/GenBank/DDBJ databases">
        <title>Aphanomyces genome sequencing and annotation.</title>
        <authorList>
            <person name="Minardi D."/>
            <person name="Oidtmann B."/>
            <person name="Van Der Giezen M."/>
            <person name="Studholme D.J."/>
        </authorList>
    </citation>
    <scope>NUCLEOTIDE SEQUENCE [LARGE SCALE GENOMIC DNA]</scope>
    <source>
        <strain evidence="7 8">Sv</strain>
    </source>
</reference>
<feature type="chain" id="PRO_5019439243" description="Glucosidase 2 subunit beta" evidence="5">
    <location>
        <begin position="21"/>
        <end position="521"/>
    </location>
</feature>
<evidence type="ECO:0000256" key="5">
    <source>
        <dbReference type="SAM" id="SignalP"/>
    </source>
</evidence>
<evidence type="ECO:0000256" key="4">
    <source>
        <dbReference type="ARBA" id="ARBA00023157"/>
    </source>
</evidence>
<dbReference type="AlphaFoldDB" id="A0A418DN67"/>
<dbReference type="InterPro" id="IPR044865">
    <property type="entry name" value="MRH_dom"/>
</dbReference>
<dbReference type="SUPFAM" id="SSF50911">
    <property type="entry name" value="Mannose 6-phosphate receptor domain"/>
    <property type="match status" value="1"/>
</dbReference>
<dbReference type="GO" id="GO:0017177">
    <property type="term" value="C:glucosidase II complex"/>
    <property type="evidence" value="ECO:0007669"/>
    <property type="project" value="TreeGrafter"/>
</dbReference>
<comment type="caution">
    <text evidence="7">The sequence shown here is derived from an EMBL/GenBank/DDBJ whole genome shotgun (WGS) entry which is preliminary data.</text>
</comment>
<dbReference type="PROSITE" id="PS50068">
    <property type="entry name" value="LDLRA_2"/>
    <property type="match status" value="1"/>
</dbReference>
<dbReference type="GO" id="GO:0006491">
    <property type="term" value="P:N-glycan processing"/>
    <property type="evidence" value="ECO:0007669"/>
    <property type="project" value="TreeGrafter"/>
</dbReference>
<dbReference type="InterPro" id="IPR039794">
    <property type="entry name" value="Gtb1-like"/>
</dbReference>
<evidence type="ECO:0000256" key="1">
    <source>
        <dbReference type="ARBA" id="ARBA00022387"/>
    </source>
</evidence>
<keyword evidence="2 5" id="KW-0732">Signal</keyword>
<dbReference type="PANTHER" id="PTHR12630">
    <property type="entry name" value="N-LINKED OLIGOSACCHARIDE PROCESSING"/>
    <property type="match status" value="1"/>
</dbReference>
<evidence type="ECO:0000313" key="7">
    <source>
        <dbReference type="EMBL" id="RHY97142.1"/>
    </source>
</evidence>
<dbReference type="InterPro" id="IPR028146">
    <property type="entry name" value="PRKCSH_N"/>
</dbReference>
<evidence type="ECO:0000256" key="3">
    <source>
        <dbReference type="ARBA" id="ARBA00022824"/>
    </source>
</evidence>
<dbReference type="Pfam" id="PF13015">
    <property type="entry name" value="PRKCSH_1"/>
    <property type="match status" value="1"/>
</dbReference>
<dbReference type="VEuPathDB" id="FungiDB:H257_07070"/>
<evidence type="ECO:0000256" key="2">
    <source>
        <dbReference type="ARBA" id="ARBA00022729"/>
    </source>
</evidence>
<evidence type="ECO:0000259" key="6">
    <source>
        <dbReference type="PROSITE" id="PS51914"/>
    </source>
</evidence>
<feature type="signal peptide" evidence="5">
    <location>
        <begin position="1"/>
        <end position="20"/>
    </location>
</feature>
<gene>
    <name evidence="7" type="ORF">DYB35_005002</name>
</gene>
<dbReference type="EMBL" id="QUTG01002226">
    <property type="protein sequence ID" value="RHY97142.1"/>
    <property type="molecule type" value="Genomic_DNA"/>
</dbReference>
<feature type="domain" description="MRH" evidence="6">
    <location>
        <begin position="417"/>
        <end position="508"/>
    </location>
</feature>
<dbReference type="InterPro" id="IPR009011">
    <property type="entry name" value="Man6P_isomerase_rcpt-bd_dom_sf"/>
</dbReference>
<name>A0A418DN67_APHAT</name>
<dbReference type="PANTHER" id="PTHR12630:SF1">
    <property type="entry name" value="GLUCOSIDASE 2 SUBUNIT BETA"/>
    <property type="match status" value="1"/>
</dbReference>
<dbReference type="InterPro" id="IPR002172">
    <property type="entry name" value="LDrepeatLR_classA_rpt"/>
</dbReference>
<proteinExistence type="predicted"/>
<sequence>MQLRMLLAVAAMTAVKECTASEERILYGLKPDFRARIAFASSLTCDSGTKTIPVSSVNDDYCDCRDGTDEPGTAACSHTGVQFHCENVGYFSSDVPTSRVNDGLCDCCDGSDEYKSSSTCPNTCATLRAAYDLQEQAEEAIRAAGRNARADVVAASKLKKEEHFRKRTDLEVEKAAADTAVTAARATKAAEEALEVQAQKEAARATRKKVASHLGLLDMSSTQLVDLVRLNVFPVLDLTDKIYVKTDILDILRGIQPSDQSVIEQQEQAYLLTEEAYRNEVTRITDLNADLAKAKEAAKEAAKVPTGDGDEPAPVEIDESKYEPVPLPTKPDRPIVTLFAELTANQATNSRPGWLGFIPLLVMTGMGNFLVCVAVAARQALAAAESKATQVDSELTSLDATLRGSYGPDDVLYSLRDSCVDTTSGQYTYKMCYFGQANQDQTSLGTMQPIELPLTALKFTGGAKCWNGPERSFHVTLVCGDTTALTNVEEPSTCVYSATLTTPIVCGEASSSSPKATHDEL</sequence>
<organism evidence="7 8">
    <name type="scientific">Aphanomyces astaci</name>
    <name type="common">Crayfish plague agent</name>
    <dbReference type="NCBI Taxonomy" id="112090"/>
    <lineage>
        <taxon>Eukaryota</taxon>
        <taxon>Sar</taxon>
        <taxon>Stramenopiles</taxon>
        <taxon>Oomycota</taxon>
        <taxon>Saprolegniomycetes</taxon>
        <taxon>Saprolegniales</taxon>
        <taxon>Verrucalvaceae</taxon>
        <taxon>Aphanomyces</taxon>
    </lineage>
</organism>
<dbReference type="InterPro" id="IPR036607">
    <property type="entry name" value="PRKCSH"/>
</dbReference>
<accession>A0A418DN67</accession>
<dbReference type="Proteomes" id="UP000285712">
    <property type="component" value="Unassembled WGS sequence"/>
</dbReference>
<dbReference type="PROSITE" id="PS51914">
    <property type="entry name" value="MRH"/>
    <property type="match status" value="1"/>
</dbReference>
<dbReference type="Pfam" id="PF12999">
    <property type="entry name" value="PRKCSH-like"/>
    <property type="match status" value="1"/>
</dbReference>
<keyword evidence="3" id="KW-0256">Endoplasmic reticulum</keyword>
<keyword evidence="4" id="KW-1015">Disulfide bond</keyword>
<evidence type="ECO:0000313" key="8">
    <source>
        <dbReference type="Proteomes" id="UP000285712"/>
    </source>
</evidence>
<dbReference type="Gene3D" id="2.70.130.10">
    <property type="entry name" value="Mannose-6-phosphate receptor binding domain"/>
    <property type="match status" value="1"/>
</dbReference>